<accession>A0A381XU75</accession>
<protein>
    <recommendedName>
        <fullName evidence="1">Beta-lactamase-related domain-containing protein</fullName>
    </recommendedName>
</protein>
<dbReference type="AlphaFoldDB" id="A0A381XU75"/>
<feature type="domain" description="Beta-lactamase-related" evidence="1">
    <location>
        <begin position="47"/>
        <end position="352"/>
    </location>
</feature>
<evidence type="ECO:0000313" key="2">
    <source>
        <dbReference type="EMBL" id="SVA68298.1"/>
    </source>
</evidence>
<dbReference type="PANTHER" id="PTHR46825">
    <property type="entry name" value="D-ALANYL-D-ALANINE-CARBOXYPEPTIDASE/ENDOPEPTIDASE AMPH"/>
    <property type="match status" value="1"/>
</dbReference>
<reference evidence="2" key="1">
    <citation type="submission" date="2018-05" db="EMBL/GenBank/DDBJ databases">
        <authorList>
            <person name="Lanie J.A."/>
            <person name="Ng W.-L."/>
            <person name="Kazmierczak K.M."/>
            <person name="Andrzejewski T.M."/>
            <person name="Davidsen T.M."/>
            <person name="Wayne K.J."/>
            <person name="Tettelin H."/>
            <person name="Glass J.I."/>
            <person name="Rusch D."/>
            <person name="Podicherti R."/>
            <person name="Tsui H.-C.T."/>
            <person name="Winkler M.E."/>
        </authorList>
    </citation>
    <scope>NUCLEOTIDE SEQUENCE</scope>
</reference>
<dbReference type="InterPro" id="IPR001466">
    <property type="entry name" value="Beta-lactam-related"/>
</dbReference>
<organism evidence="2">
    <name type="scientific">marine metagenome</name>
    <dbReference type="NCBI Taxonomy" id="408172"/>
    <lineage>
        <taxon>unclassified sequences</taxon>
        <taxon>metagenomes</taxon>
        <taxon>ecological metagenomes</taxon>
    </lineage>
</organism>
<proteinExistence type="predicted"/>
<dbReference type="InterPro" id="IPR012338">
    <property type="entry name" value="Beta-lactam/transpept-like"/>
</dbReference>
<dbReference type="InterPro" id="IPR050491">
    <property type="entry name" value="AmpC-like"/>
</dbReference>
<name>A0A381XU75_9ZZZZ</name>
<dbReference type="SUPFAM" id="SSF56601">
    <property type="entry name" value="beta-lactamase/transpeptidase-like"/>
    <property type="match status" value="1"/>
</dbReference>
<dbReference type="PROSITE" id="PS51257">
    <property type="entry name" value="PROKAR_LIPOPROTEIN"/>
    <property type="match status" value="1"/>
</dbReference>
<sequence>MKGYFISIGIFLFSMMFSSCDQVENNIDALYSAAIDTLMSDYDLVNGPGAALAITENGNIIYSRGYGLANLEENIPIISETNFRLASVTKQFTAMCIMILKSREQLNYEQTLTDLFHNFPDYGNDITIRHLLHHTSGLRDYFSLIPDNATQQIHDDDVLNMMMEQTTTYFTSGSEYRYSNSGYAILAMIVEQVSGMSFANFLSENIFIPLNMTGSIAFEDGISTVTSRAYGYSYSGDNYVFNDQSLTSAVLGDGGIYTSIDDLFKWDQGLYTNPILPQEVLQEAFTSGTLSNGVETGYGFGWVLDTYKNRTRVGHTGSTRGFRNVYHRYPDEQLSIIILTNRNSGSPKDIANQIAAILFGG</sequence>
<dbReference type="Gene3D" id="3.40.710.10">
    <property type="entry name" value="DD-peptidase/beta-lactamase superfamily"/>
    <property type="match status" value="1"/>
</dbReference>
<dbReference type="Pfam" id="PF00144">
    <property type="entry name" value="Beta-lactamase"/>
    <property type="match status" value="1"/>
</dbReference>
<dbReference type="EMBL" id="UINC01016398">
    <property type="protein sequence ID" value="SVA68298.1"/>
    <property type="molecule type" value="Genomic_DNA"/>
</dbReference>
<gene>
    <name evidence="2" type="ORF">METZ01_LOCUS121152</name>
</gene>
<evidence type="ECO:0000259" key="1">
    <source>
        <dbReference type="Pfam" id="PF00144"/>
    </source>
</evidence>
<dbReference type="PANTHER" id="PTHR46825:SF9">
    <property type="entry name" value="BETA-LACTAMASE-RELATED DOMAIN-CONTAINING PROTEIN"/>
    <property type="match status" value="1"/>
</dbReference>